<evidence type="ECO:0000256" key="7">
    <source>
        <dbReference type="ARBA" id="ARBA00022475"/>
    </source>
</evidence>
<evidence type="ECO:0000256" key="5">
    <source>
        <dbReference type="ARBA" id="ARBA00013200"/>
    </source>
</evidence>
<feature type="transmembrane region" description="Helical" evidence="19">
    <location>
        <begin position="221"/>
        <end position="249"/>
    </location>
</feature>
<keyword evidence="11 19" id="KW-0460">Magnesium</keyword>
<evidence type="ECO:0000256" key="18">
    <source>
        <dbReference type="ARBA" id="ARBA00049504"/>
    </source>
</evidence>
<feature type="transmembrane region" description="Helical" evidence="19">
    <location>
        <begin position="100"/>
        <end position="120"/>
    </location>
</feature>
<feature type="transmembrane region" description="Helical" evidence="19">
    <location>
        <begin position="73"/>
        <end position="94"/>
    </location>
</feature>
<feature type="transmembrane region" description="Helical" evidence="19">
    <location>
        <begin position="179"/>
        <end position="200"/>
    </location>
</feature>
<feature type="region of interest" description="Disordered" evidence="20">
    <location>
        <begin position="1"/>
        <end position="31"/>
    </location>
</feature>
<comment type="pathway">
    <text evidence="3 19">Cofactor biosynthesis; adenosylcobalamin biosynthesis; adenosylcobalamin from cob(II)yrinate a,c-diamide: step 7/7.</text>
</comment>
<evidence type="ECO:0000256" key="13">
    <source>
        <dbReference type="ARBA" id="ARBA00023136"/>
    </source>
</evidence>
<dbReference type="GO" id="GO:0005886">
    <property type="term" value="C:plasma membrane"/>
    <property type="evidence" value="ECO:0007669"/>
    <property type="project" value="UniProtKB-SubCell"/>
</dbReference>
<dbReference type="Proteomes" id="UP000321567">
    <property type="component" value="Unassembled WGS sequence"/>
</dbReference>
<dbReference type="Pfam" id="PF02654">
    <property type="entry name" value="CobS"/>
    <property type="match status" value="1"/>
</dbReference>
<evidence type="ECO:0000256" key="8">
    <source>
        <dbReference type="ARBA" id="ARBA00022573"/>
    </source>
</evidence>
<dbReference type="PANTHER" id="PTHR34148">
    <property type="entry name" value="ADENOSYLCOBINAMIDE-GDP RIBAZOLETRANSFERASE"/>
    <property type="match status" value="1"/>
</dbReference>
<feature type="transmembrane region" description="Helical" evidence="19">
    <location>
        <begin position="150"/>
        <end position="173"/>
    </location>
</feature>
<dbReference type="EC" id="2.7.8.26" evidence="5 19"/>
<keyword evidence="7 19" id="KW-1003">Cell membrane</keyword>
<evidence type="ECO:0000256" key="12">
    <source>
        <dbReference type="ARBA" id="ARBA00022989"/>
    </source>
</evidence>
<evidence type="ECO:0000256" key="20">
    <source>
        <dbReference type="SAM" id="MobiDB-lite"/>
    </source>
</evidence>
<keyword evidence="8 19" id="KW-0169">Cobalamin biosynthesis</keyword>
<evidence type="ECO:0000256" key="19">
    <source>
        <dbReference type="HAMAP-Rule" id="MF_00719"/>
    </source>
</evidence>
<evidence type="ECO:0000256" key="4">
    <source>
        <dbReference type="ARBA" id="ARBA00010561"/>
    </source>
</evidence>
<keyword evidence="22" id="KW-1185">Reference proteome</keyword>
<organism evidence="21 22">
    <name type="scientific">Pararhodospirillum oryzae</name>
    <dbReference type="NCBI Taxonomy" id="478448"/>
    <lineage>
        <taxon>Bacteria</taxon>
        <taxon>Pseudomonadati</taxon>
        <taxon>Pseudomonadota</taxon>
        <taxon>Alphaproteobacteria</taxon>
        <taxon>Rhodospirillales</taxon>
        <taxon>Rhodospirillaceae</taxon>
        <taxon>Pararhodospirillum</taxon>
    </lineage>
</organism>
<keyword evidence="13 19" id="KW-0472">Membrane</keyword>
<dbReference type="AlphaFoldDB" id="A0A512H6T4"/>
<comment type="similarity">
    <text evidence="4 19">Belongs to the CobS family.</text>
</comment>
<evidence type="ECO:0000256" key="2">
    <source>
        <dbReference type="ARBA" id="ARBA00004651"/>
    </source>
</evidence>
<keyword evidence="12 19" id="KW-1133">Transmembrane helix</keyword>
<keyword evidence="9 19" id="KW-0808">Transferase</keyword>
<dbReference type="PANTHER" id="PTHR34148:SF1">
    <property type="entry name" value="ADENOSYLCOBINAMIDE-GDP RIBAZOLETRANSFERASE"/>
    <property type="match status" value="1"/>
</dbReference>
<evidence type="ECO:0000256" key="10">
    <source>
        <dbReference type="ARBA" id="ARBA00022692"/>
    </source>
</evidence>
<comment type="catalytic activity">
    <reaction evidence="18 19">
        <text>alpha-ribazole 5'-phosphate + adenosylcob(III)inamide-GDP = adenosylcob(III)alamin 5'-phosphate + GMP + H(+)</text>
        <dbReference type="Rhea" id="RHEA:23560"/>
        <dbReference type="ChEBI" id="CHEBI:15378"/>
        <dbReference type="ChEBI" id="CHEBI:57918"/>
        <dbReference type="ChEBI" id="CHEBI:58115"/>
        <dbReference type="ChEBI" id="CHEBI:60487"/>
        <dbReference type="ChEBI" id="CHEBI:60493"/>
        <dbReference type="EC" id="2.7.8.26"/>
    </reaction>
</comment>
<evidence type="ECO:0000256" key="14">
    <source>
        <dbReference type="ARBA" id="ARBA00025228"/>
    </source>
</evidence>
<comment type="subcellular location">
    <subcellularLocation>
        <location evidence="2 19">Cell membrane</location>
        <topology evidence="2 19">Multi-pass membrane protein</topology>
    </subcellularLocation>
</comment>
<comment type="function">
    <text evidence="14 19">Joins adenosylcobinamide-GDP and alpha-ribazole to generate adenosylcobalamin (Ado-cobalamin). Also synthesizes adenosylcobalamin 5'-phosphate from adenosylcobinamide-GDP and alpha-ribazole 5'-phosphate.</text>
</comment>
<dbReference type="GO" id="GO:0008818">
    <property type="term" value="F:cobalamin 5'-phosphate synthase activity"/>
    <property type="evidence" value="ECO:0007669"/>
    <property type="project" value="UniProtKB-UniRule"/>
</dbReference>
<dbReference type="GO" id="GO:0051073">
    <property type="term" value="F:adenosylcobinamide-GDP ribazoletransferase activity"/>
    <property type="evidence" value="ECO:0007669"/>
    <property type="project" value="UniProtKB-UniRule"/>
</dbReference>
<evidence type="ECO:0000256" key="6">
    <source>
        <dbReference type="ARBA" id="ARBA00015850"/>
    </source>
</evidence>
<dbReference type="HAMAP" id="MF_00719">
    <property type="entry name" value="CobS"/>
    <property type="match status" value="1"/>
</dbReference>
<dbReference type="InterPro" id="IPR003805">
    <property type="entry name" value="CobS"/>
</dbReference>
<sequence>MGGPIRYQEGVKGPPAHTYPIDPRNAPVNGPFPSREALPAWLSERRAELACAVSFLTRLPPALRADAPPLARCVWAFPVAGAVVGLIGGVTLVAGSGLGLPALAAGFLAMGAMVLATGALHEDGLSDTADGLGGGRDRDHALAIMRDSRLGAYGAVALVIAMGLRGAALGGLAASPWALAAPLVAAAIGRAGCGLVLGLLGPARTDGLGAGAGTPTRPVLVAAWAVAALLAVIFLPLLPAVIALAASVLPVLAVSRLAQRRLGGHTGDIAGACGLLAEIAALLVLAAGVGTLS</sequence>
<evidence type="ECO:0000256" key="1">
    <source>
        <dbReference type="ARBA" id="ARBA00001946"/>
    </source>
</evidence>
<comment type="caution">
    <text evidence="21">The sequence shown here is derived from an EMBL/GenBank/DDBJ whole genome shotgun (WGS) entry which is preliminary data.</text>
</comment>
<evidence type="ECO:0000256" key="16">
    <source>
        <dbReference type="ARBA" id="ARBA00032853"/>
    </source>
</evidence>
<dbReference type="NCBIfam" id="TIGR00317">
    <property type="entry name" value="cobS"/>
    <property type="match status" value="1"/>
</dbReference>
<dbReference type="UniPathway" id="UPA00148">
    <property type="reaction ID" value="UER00238"/>
</dbReference>
<reference evidence="21 22" key="1">
    <citation type="submission" date="2019-07" db="EMBL/GenBank/DDBJ databases">
        <title>Whole genome shotgun sequence of Rhodospirillum oryzae NBRC 107573.</title>
        <authorList>
            <person name="Hosoyama A."/>
            <person name="Uohara A."/>
            <person name="Ohji S."/>
            <person name="Ichikawa N."/>
        </authorList>
    </citation>
    <scope>NUCLEOTIDE SEQUENCE [LARGE SCALE GENOMIC DNA]</scope>
    <source>
        <strain evidence="21 22">NBRC 107573</strain>
    </source>
</reference>
<proteinExistence type="inferred from homology"/>
<comment type="cofactor">
    <cofactor evidence="1 19">
        <name>Mg(2+)</name>
        <dbReference type="ChEBI" id="CHEBI:18420"/>
    </cofactor>
</comment>
<evidence type="ECO:0000256" key="17">
    <source>
        <dbReference type="ARBA" id="ARBA00048623"/>
    </source>
</evidence>
<accession>A0A512H6T4</accession>
<comment type="catalytic activity">
    <reaction evidence="17 19">
        <text>alpha-ribazole + adenosylcob(III)inamide-GDP = adenosylcob(III)alamin + GMP + H(+)</text>
        <dbReference type="Rhea" id="RHEA:16049"/>
        <dbReference type="ChEBI" id="CHEBI:10329"/>
        <dbReference type="ChEBI" id="CHEBI:15378"/>
        <dbReference type="ChEBI" id="CHEBI:18408"/>
        <dbReference type="ChEBI" id="CHEBI:58115"/>
        <dbReference type="ChEBI" id="CHEBI:60487"/>
        <dbReference type="EC" id="2.7.8.26"/>
    </reaction>
</comment>
<dbReference type="EMBL" id="BJZO01000028">
    <property type="protein sequence ID" value="GEO81179.1"/>
    <property type="molecule type" value="Genomic_DNA"/>
</dbReference>
<dbReference type="GO" id="GO:0009236">
    <property type="term" value="P:cobalamin biosynthetic process"/>
    <property type="evidence" value="ECO:0007669"/>
    <property type="project" value="UniProtKB-UniRule"/>
</dbReference>
<name>A0A512H6T4_9PROT</name>
<dbReference type="OrthoDB" id="9794626at2"/>
<evidence type="ECO:0000256" key="9">
    <source>
        <dbReference type="ARBA" id="ARBA00022679"/>
    </source>
</evidence>
<evidence type="ECO:0000256" key="11">
    <source>
        <dbReference type="ARBA" id="ARBA00022842"/>
    </source>
</evidence>
<evidence type="ECO:0000313" key="22">
    <source>
        <dbReference type="Proteomes" id="UP000321567"/>
    </source>
</evidence>
<evidence type="ECO:0000256" key="15">
    <source>
        <dbReference type="ARBA" id="ARBA00032605"/>
    </source>
</evidence>
<evidence type="ECO:0000313" key="21">
    <source>
        <dbReference type="EMBL" id="GEO81179.1"/>
    </source>
</evidence>
<gene>
    <name evidence="19 21" type="primary">cobS</name>
    <name evidence="21" type="ORF">ROR02_13100</name>
</gene>
<keyword evidence="10 19" id="KW-0812">Transmembrane</keyword>
<feature type="transmembrane region" description="Helical" evidence="19">
    <location>
        <begin position="269"/>
        <end position="292"/>
    </location>
</feature>
<evidence type="ECO:0000256" key="3">
    <source>
        <dbReference type="ARBA" id="ARBA00004663"/>
    </source>
</evidence>
<protein>
    <recommendedName>
        <fullName evidence="6 19">Adenosylcobinamide-GDP ribazoletransferase</fullName>
        <ecNumber evidence="5 19">2.7.8.26</ecNumber>
    </recommendedName>
    <alternativeName>
        <fullName evidence="16 19">Cobalamin synthase</fullName>
    </alternativeName>
    <alternativeName>
        <fullName evidence="15 19">Cobalamin-5'-phosphate synthase</fullName>
    </alternativeName>
</protein>